<dbReference type="Gene3D" id="3.40.50.10600">
    <property type="entry name" value="SpoIIaa-like domains"/>
    <property type="match status" value="1"/>
</dbReference>
<dbReference type="InterPro" id="IPR038396">
    <property type="entry name" value="SpoIIAA-like_sf"/>
</dbReference>
<dbReference type="EMBL" id="WTPX01000057">
    <property type="protein sequence ID" value="NNJ25985.1"/>
    <property type="molecule type" value="Genomic_DNA"/>
</dbReference>
<evidence type="ECO:0000313" key="2">
    <source>
        <dbReference type="Proteomes" id="UP000609651"/>
    </source>
</evidence>
<dbReference type="Proteomes" id="UP000609651">
    <property type="component" value="Unassembled WGS sequence"/>
</dbReference>
<comment type="caution">
    <text evidence="1">The sequence shown here is derived from an EMBL/GenBank/DDBJ whole genome shotgun (WGS) entry which is preliminary data.</text>
</comment>
<accession>A0ABX1VEQ0</accession>
<dbReference type="InterPro" id="IPR036513">
    <property type="entry name" value="STAS_dom_sf"/>
</dbReference>
<dbReference type="SUPFAM" id="SSF52091">
    <property type="entry name" value="SpoIIaa-like"/>
    <property type="match status" value="1"/>
</dbReference>
<dbReference type="Pfam" id="PF11964">
    <property type="entry name" value="SpoIIAA-like"/>
    <property type="match status" value="1"/>
</dbReference>
<protein>
    <recommendedName>
        <fullName evidence="3">STAS/SEC14 domain-containing protein</fullName>
    </recommendedName>
</protein>
<proteinExistence type="predicted"/>
<dbReference type="InterPro" id="IPR021866">
    <property type="entry name" value="SpoIIAA-like"/>
</dbReference>
<organism evidence="1 2">
    <name type="scientific">Alienimonas chondri</name>
    <dbReference type="NCBI Taxonomy" id="2681879"/>
    <lineage>
        <taxon>Bacteria</taxon>
        <taxon>Pseudomonadati</taxon>
        <taxon>Planctomycetota</taxon>
        <taxon>Planctomycetia</taxon>
        <taxon>Planctomycetales</taxon>
        <taxon>Planctomycetaceae</taxon>
        <taxon>Alienimonas</taxon>
    </lineage>
</organism>
<reference evidence="1 2" key="1">
    <citation type="journal article" date="2020" name="Syst. Appl. Microbiol.">
        <title>Alienimonas chondri sp. nov., a novel planctomycete isolated from the biofilm of the red alga Chondrus crispus.</title>
        <authorList>
            <person name="Vitorino I."/>
            <person name="Albuquerque L."/>
            <person name="Wiegand S."/>
            <person name="Kallscheuer N."/>
            <person name="da Costa M.S."/>
            <person name="Lobo-da-Cunha A."/>
            <person name="Jogler C."/>
            <person name="Lage O.M."/>
        </authorList>
    </citation>
    <scope>NUCLEOTIDE SEQUENCE [LARGE SCALE GENOMIC DNA]</scope>
    <source>
        <strain evidence="1 2">LzC2</strain>
    </source>
</reference>
<gene>
    <name evidence="1" type="ORF">LzC2_20640</name>
</gene>
<evidence type="ECO:0008006" key="3">
    <source>
        <dbReference type="Google" id="ProtNLM"/>
    </source>
</evidence>
<evidence type="ECO:0000313" key="1">
    <source>
        <dbReference type="EMBL" id="NNJ25985.1"/>
    </source>
</evidence>
<dbReference type="RefSeq" id="WP_171186556.1">
    <property type="nucleotide sequence ID" value="NZ_WTPX01000057.1"/>
</dbReference>
<keyword evidence="2" id="KW-1185">Reference proteome</keyword>
<sequence length="132" mass="14595">MPTVFAEPSTAAAGHAVADGSAENVIEVTLTGKLAAADYEAFVPRIEPLLQQHDKVRMVVILDDFHGWSVGALWEDVKFDLKHFADIDRLAIVGDATWEKGMSVFCKPFTTAKVQYFDLSKVDAARAWVREN</sequence>
<name>A0ABX1VEQ0_9PLAN</name>